<evidence type="ECO:0000259" key="2">
    <source>
        <dbReference type="Pfam" id="PF14611"/>
    </source>
</evidence>
<gene>
    <name evidence="6" type="ORF">CORC01_01250</name>
</gene>
<comment type="caution">
    <text evidence="6">The sequence shown here is derived from an EMBL/GenBank/DDBJ whole genome shotgun (WGS) entry which is preliminary data.</text>
</comment>
<evidence type="ECO:0000259" key="5">
    <source>
        <dbReference type="Pfam" id="PF20778"/>
    </source>
</evidence>
<reference evidence="6 7" key="1">
    <citation type="submission" date="2016-09" db="EMBL/GenBank/DDBJ databases">
        <authorList>
            <person name="Capua I."/>
            <person name="De Benedictis P."/>
            <person name="Joannis T."/>
            <person name="Lombin L.H."/>
            <person name="Cattoli G."/>
        </authorList>
    </citation>
    <scope>NUCLEOTIDE SEQUENCE [LARGE SCALE GENOMIC DNA]</scope>
    <source>
        <strain evidence="6 7">IMI 309357</strain>
    </source>
</reference>
<dbReference type="Pfam" id="PF20777">
    <property type="entry name" value="KH_SLS1_2"/>
    <property type="match status" value="1"/>
</dbReference>
<organism evidence="6 7">
    <name type="scientific">Colletotrichum orchidophilum</name>
    <dbReference type="NCBI Taxonomy" id="1209926"/>
    <lineage>
        <taxon>Eukaryota</taxon>
        <taxon>Fungi</taxon>
        <taxon>Dikarya</taxon>
        <taxon>Ascomycota</taxon>
        <taxon>Pezizomycotina</taxon>
        <taxon>Sordariomycetes</taxon>
        <taxon>Hypocreomycetidae</taxon>
        <taxon>Glomerellales</taxon>
        <taxon>Glomerellaceae</taxon>
        <taxon>Colletotrichum</taxon>
    </lineage>
</organism>
<dbReference type="Pfam" id="PF14611">
    <property type="entry name" value="KH_SLS1_1"/>
    <property type="match status" value="1"/>
</dbReference>
<dbReference type="InterPro" id="IPR048401">
    <property type="entry name" value="SLS1_C"/>
</dbReference>
<feature type="domain" description="SLS1 first KH" evidence="2">
    <location>
        <begin position="276"/>
        <end position="333"/>
    </location>
</feature>
<dbReference type="RefSeq" id="XP_022480667.1">
    <property type="nucleotide sequence ID" value="XM_022612906.1"/>
</dbReference>
<feature type="domain" description="SLS1 C-terminal" evidence="5">
    <location>
        <begin position="439"/>
        <end position="747"/>
    </location>
</feature>
<dbReference type="EMBL" id="MJBS01000006">
    <property type="protein sequence ID" value="OHF03531.1"/>
    <property type="molecule type" value="Genomic_DNA"/>
</dbReference>
<feature type="compositionally biased region" description="Acidic residues" evidence="1">
    <location>
        <begin position="810"/>
        <end position="819"/>
    </location>
</feature>
<feature type="compositionally biased region" description="Basic and acidic residues" evidence="1">
    <location>
        <begin position="51"/>
        <end position="62"/>
    </location>
</feature>
<name>A0A1G4BPY0_9PEZI</name>
<protein>
    <submittedName>
        <fullName evidence="6">Uncharacterized protein</fullName>
    </submittedName>
</protein>
<accession>A0A1G4BPY0</accession>
<evidence type="ECO:0000313" key="7">
    <source>
        <dbReference type="Proteomes" id="UP000176998"/>
    </source>
</evidence>
<dbReference type="GeneID" id="34554416"/>
<dbReference type="Pfam" id="PF20776">
    <property type="entry name" value="SLS1_N"/>
    <property type="match status" value="1"/>
</dbReference>
<evidence type="ECO:0000259" key="3">
    <source>
        <dbReference type="Pfam" id="PF20776"/>
    </source>
</evidence>
<feature type="region of interest" description="Disordered" evidence="1">
    <location>
        <begin position="810"/>
        <end position="835"/>
    </location>
</feature>
<sequence length="835" mass="92579">MVRRTYSSDTAWDRLTRSAEDESGDSQRRKLPHSDGLSATEQPSETSFTPVERDGASTEPEPKAPTSSSGSTKRSGGLLTRYYIGEDPQDRPERRRVGRRSVYLQSEQLDVNMLGEKARTIVMRDMGGSQRSISQLPVEELLPEAFDIGKSLQSEEKDLTMEEALSNLDEVRPSDPIVSYSDFYGLLDVLINGFTVAQLRTYLNHANAKSAIAPKKKGKQTYDCIKAVTPWTPVQRVEIDGSPKEKLGLTLMLDAWRLDVKEIVDGQGILNGRIDERFFSLLTNDEQRLDAIREAYLDPGESIEISNLILKINATKAKTQAILQRLDEASKDIVVENFKADWLADSHVDAKLLRNLGQLTNTFINHKKRNEIEVSWIKDGATEVAVGEQLDQDDMGEQLGHIVQRLLHSALFPREASVILKHESDVKSARLVAEPRGTEKLSWKDRLPQWSRWVKQASRQDSVDGVFTITEGEILPLPLHLQTQTPDSDAPWSKPFVSTTASFGHILHQYDEAKFSIAKAAKAKAHIFSPCSPPPAGLAPVVEPAAFAELSTPVVTTLVLGFRPHPTAVKEIARNLPDLLELHLTVPDDLPEGPLAWDACPRRLVATLSQTFADVAYPSEPVDLRFSQPLLSTMSPTALDASAFREYIETAKLNLLEGRLRPPPEVELSGLPSAKDADSVSGPAKYMFAGLEMRRTLEVDFEGHKLQYTSIEAGLHGGRRSQMSLEAVPPSAEAALSKDEQKGYVKRYLGIAEDFVRGRVVQWIGDRDIAREFEDVEETSAVADEVEVEVEDAEEVQAFDESELDLAEEQLEAAEEGEAETSVGGDVETPKKDDL</sequence>
<evidence type="ECO:0000313" key="6">
    <source>
        <dbReference type="EMBL" id="OHF03531.1"/>
    </source>
</evidence>
<dbReference type="STRING" id="1209926.A0A1G4BPY0"/>
<feature type="compositionally biased region" description="Polar residues" evidence="1">
    <location>
        <begin position="1"/>
        <end position="10"/>
    </location>
</feature>
<feature type="compositionally biased region" description="Polar residues" evidence="1">
    <location>
        <begin position="37"/>
        <end position="49"/>
    </location>
</feature>
<evidence type="ECO:0000259" key="4">
    <source>
        <dbReference type="Pfam" id="PF20777"/>
    </source>
</evidence>
<dbReference type="OrthoDB" id="5392646at2759"/>
<evidence type="ECO:0000256" key="1">
    <source>
        <dbReference type="SAM" id="MobiDB-lite"/>
    </source>
</evidence>
<dbReference type="InterPro" id="IPR048748">
    <property type="entry name" value="SLS1_KH2"/>
</dbReference>
<dbReference type="GO" id="GO:0005743">
    <property type="term" value="C:mitochondrial inner membrane"/>
    <property type="evidence" value="ECO:0007669"/>
    <property type="project" value="InterPro"/>
</dbReference>
<keyword evidence="7" id="KW-1185">Reference proteome</keyword>
<feature type="region of interest" description="Disordered" evidence="1">
    <location>
        <begin position="1"/>
        <end position="101"/>
    </location>
</feature>
<dbReference type="InterPro" id="IPR032741">
    <property type="entry name" value="Sls1_KH-1"/>
</dbReference>
<feature type="domain" description="SLS1 N-terminal" evidence="3">
    <location>
        <begin position="157"/>
        <end position="260"/>
    </location>
</feature>
<feature type="compositionally biased region" description="Low complexity" evidence="1">
    <location>
        <begin position="66"/>
        <end position="80"/>
    </location>
</feature>
<dbReference type="Pfam" id="PF20778">
    <property type="entry name" value="SLS1_C"/>
    <property type="match status" value="1"/>
</dbReference>
<dbReference type="Proteomes" id="UP000176998">
    <property type="component" value="Unassembled WGS sequence"/>
</dbReference>
<dbReference type="InterPro" id="IPR048400">
    <property type="entry name" value="SLS1_N"/>
</dbReference>
<proteinExistence type="predicted"/>
<dbReference type="AlphaFoldDB" id="A0A1G4BPY0"/>
<feature type="domain" description="SLS1 second KH" evidence="4">
    <location>
        <begin position="343"/>
        <end position="410"/>
    </location>
</feature>
<feature type="compositionally biased region" description="Basic and acidic residues" evidence="1">
    <location>
        <begin position="11"/>
        <end position="28"/>
    </location>
</feature>